<dbReference type="PANTHER" id="PTHR38033">
    <property type="entry name" value="MEMBRANE PROTEIN-RELATED"/>
    <property type="match status" value="1"/>
</dbReference>
<evidence type="ECO:0000313" key="3">
    <source>
        <dbReference type="EMBL" id="SAK96638.1"/>
    </source>
</evidence>
<sequence length="217" mass="23934">MNAASEWLPVALRDTALTVADLSDADRRPSAVDLLEEGKKQMARLRAELQMRGLPPDVIEDAVYAQCALLDETALRSFVGTERDTWEHNPLQLGQFDSNDAGEELVRRIEGRLSGPRPVRLLLEIFAAVLDLGFTGRFAVEGQDARARLRQAIDDRLGVRKSDDDDDASIIVKAAIKRPWTSRISPLTCIALACVVTGIVWIAIDTWLDASIALMGR</sequence>
<keyword evidence="4" id="KW-1185">Reference proteome</keyword>
<dbReference type="EMBL" id="FCOF02000088">
    <property type="protein sequence ID" value="SAK96638.1"/>
    <property type="molecule type" value="Genomic_DNA"/>
</dbReference>
<protein>
    <submittedName>
        <fullName evidence="3">DotU family type IV/VI secretion system protein</fullName>
    </submittedName>
</protein>
<organism evidence="3 4">
    <name type="scientific">Caballeronia catudaia</name>
    <dbReference type="NCBI Taxonomy" id="1777136"/>
    <lineage>
        <taxon>Bacteria</taxon>
        <taxon>Pseudomonadati</taxon>
        <taxon>Pseudomonadota</taxon>
        <taxon>Betaproteobacteria</taxon>
        <taxon>Burkholderiales</taxon>
        <taxon>Burkholderiaceae</taxon>
        <taxon>Caballeronia</taxon>
    </lineage>
</organism>
<dbReference type="InterPro" id="IPR038522">
    <property type="entry name" value="T4/T6SS_DotU_sf"/>
</dbReference>
<gene>
    <name evidence="3" type="ORF">AWB75_07033</name>
</gene>
<keyword evidence="1" id="KW-0472">Membrane</keyword>
<accession>A0A158DPV8</accession>
<dbReference type="RefSeq" id="WP_061128609.1">
    <property type="nucleotide sequence ID" value="NZ_FCOF02000088.1"/>
</dbReference>
<keyword evidence="1" id="KW-0812">Transmembrane</keyword>
<dbReference type="AlphaFoldDB" id="A0A158DPV8"/>
<feature type="domain" description="Type IV / VI secretion system DotU" evidence="2">
    <location>
        <begin position="11"/>
        <end position="207"/>
    </location>
</feature>
<dbReference type="PANTHER" id="PTHR38033:SF1">
    <property type="entry name" value="DOTU FAMILY TYPE IV_VI SECRETION SYSTEM PROTEIN"/>
    <property type="match status" value="1"/>
</dbReference>
<comment type="caution">
    <text evidence="3">The sequence shown here is derived from an EMBL/GenBank/DDBJ whole genome shotgun (WGS) entry which is preliminary data.</text>
</comment>
<dbReference type="OrthoDB" id="6998040at2"/>
<evidence type="ECO:0000313" key="4">
    <source>
        <dbReference type="Proteomes" id="UP000054870"/>
    </source>
</evidence>
<evidence type="ECO:0000259" key="2">
    <source>
        <dbReference type="Pfam" id="PF09850"/>
    </source>
</evidence>
<evidence type="ECO:0000256" key="1">
    <source>
        <dbReference type="SAM" id="Phobius"/>
    </source>
</evidence>
<dbReference type="NCBIfam" id="TIGR03349">
    <property type="entry name" value="IV_VI_DotU"/>
    <property type="match status" value="1"/>
</dbReference>
<dbReference type="Pfam" id="PF09850">
    <property type="entry name" value="DotU"/>
    <property type="match status" value="1"/>
</dbReference>
<keyword evidence="1" id="KW-1133">Transmembrane helix</keyword>
<reference evidence="3" key="1">
    <citation type="submission" date="2016-01" db="EMBL/GenBank/DDBJ databases">
        <authorList>
            <person name="Peeters C."/>
        </authorList>
    </citation>
    <scope>NUCLEOTIDE SEQUENCE [LARGE SCALE GENOMIC DNA]</scope>
    <source>
        <strain evidence="3">LMG 29318</strain>
    </source>
</reference>
<name>A0A158DPV8_9BURK</name>
<dbReference type="InterPro" id="IPR017732">
    <property type="entry name" value="T4/T6SS_DotU"/>
</dbReference>
<feature type="transmembrane region" description="Helical" evidence="1">
    <location>
        <begin position="184"/>
        <end position="204"/>
    </location>
</feature>
<proteinExistence type="predicted"/>
<dbReference type="Gene3D" id="1.25.40.590">
    <property type="entry name" value="Type IV / VI secretion system, DotU"/>
    <property type="match status" value="1"/>
</dbReference>
<dbReference type="Proteomes" id="UP000054870">
    <property type="component" value="Unassembled WGS sequence"/>
</dbReference>